<dbReference type="InterPro" id="IPR025178">
    <property type="entry name" value="Lnb_N"/>
</dbReference>
<comment type="caution">
    <text evidence="3">The sequence shown here is derived from an EMBL/GenBank/DDBJ whole genome shotgun (WGS) entry which is preliminary data.</text>
</comment>
<gene>
    <name evidence="3" type="ORF">PGB34_00915</name>
</gene>
<proteinExistence type="predicted"/>
<reference evidence="3" key="1">
    <citation type="submission" date="2023-01" db="EMBL/GenBank/DDBJ databases">
        <title>Xenophilus mangrovi sp. nov., isolated from soil of Mangrove nature reserve.</title>
        <authorList>
            <person name="Xu S."/>
            <person name="Liu Z."/>
            <person name="Xu Y."/>
        </authorList>
    </citation>
    <scope>NUCLEOTIDE SEQUENCE</scope>
    <source>
        <strain evidence="3">YW8</strain>
    </source>
</reference>
<keyword evidence="1" id="KW-1133">Transmembrane helix</keyword>
<name>A0AAE3N6M5_9BURK</name>
<evidence type="ECO:0000259" key="2">
    <source>
        <dbReference type="Pfam" id="PF13387"/>
    </source>
</evidence>
<organism evidence="3 4">
    <name type="scientific">Xenophilus arseniciresistens</name>
    <dbReference type="NCBI Taxonomy" id="1283306"/>
    <lineage>
        <taxon>Bacteria</taxon>
        <taxon>Pseudomonadati</taxon>
        <taxon>Pseudomonadota</taxon>
        <taxon>Betaproteobacteria</taxon>
        <taxon>Burkholderiales</taxon>
        <taxon>Comamonadaceae</taxon>
        <taxon>Xenophilus</taxon>
    </lineage>
</organism>
<feature type="transmembrane region" description="Helical" evidence="1">
    <location>
        <begin position="38"/>
        <end position="59"/>
    </location>
</feature>
<protein>
    <submittedName>
        <fullName evidence="3">DUF4105 domain-containing protein</fullName>
    </submittedName>
</protein>
<feature type="transmembrane region" description="Helical" evidence="1">
    <location>
        <begin position="66"/>
        <end position="82"/>
    </location>
</feature>
<sequence length="339" mass="38103">MAERRPGWLACGAHSLLLLLTALWAALALHYQLPISMPWRLAAVAAWGLFALAALLLIWRGQTARAVLSYGLAFALLLGWWVRLAPSNERDWADDVARHLQPRVQGSQVLLQNVRNFDWRSETDYTARWEARRYDLDRLRSVDMGLSYWMGPAIAHTLVSFGFDDGRGGTEQVVFSIEIRKERHEHFSAVAGFFKQFELSLVAGDERDLLRVRTNVRGEDVYLYRVQMAPAAIRSLFLAYVAEAESLQRQPRFYDTLTANCTTIVYQMAQRIVGGLPLDWRLLASGYLPEYVHEVGALAPGQDLQALRSAGRITERAKAAAGDPQSFSRAIRAGMPGMP</sequence>
<dbReference type="Pfam" id="PF13387">
    <property type="entry name" value="Lnb_N"/>
    <property type="match status" value="1"/>
</dbReference>
<evidence type="ECO:0000313" key="3">
    <source>
        <dbReference type="EMBL" id="MDA7414912.1"/>
    </source>
</evidence>
<dbReference type="AlphaFoldDB" id="A0AAE3N6M5"/>
<evidence type="ECO:0000256" key="1">
    <source>
        <dbReference type="SAM" id="Phobius"/>
    </source>
</evidence>
<feature type="domain" description="Lnb N-terminal periplasmic" evidence="2">
    <location>
        <begin position="125"/>
        <end position="286"/>
    </location>
</feature>
<keyword evidence="1" id="KW-0472">Membrane</keyword>
<dbReference type="RefSeq" id="WP_271426187.1">
    <property type="nucleotide sequence ID" value="NZ_JAQIPB010000001.1"/>
</dbReference>
<evidence type="ECO:0000313" key="4">
    <source>
        <dbReference type="Proteomes" id="UP001212602"/>
    </source>
</evidence>
<keyword evidence="1" id="KW-0812">Transmembrane</keyword>
<accession>A0AAE3N6M5</accession>
<keyword evidence="4" id="KW-1185">Reference proteome</keyword>
<dbReference type="EMBL" id="JAQIPB010000001">
    <property type="protein sequence ID" value="MDA7414912.1"/>
    <property type="molecule type" value="Genomic_DNA"/>
</dbReference>
<dbReference type="Proteomes" id="UP001212602">
    <property type="component" value="Unassembled WGS sequence"/>
</dbReference>